<dbReference type="EMBL" id="VSRR010002206">
    <property type="protein sequence ID" value="MPC30172.1"/>
    <property type="molecule type" value="Genomic_DNA"/>
</dbReference>
<reference evidence="1 2" key="1">
    <citation type="submission" date="2019-05" db="EMBL/GenBank/DDBJ databases">
        <title>Another draft genome of Portunus trituberculatus and its Hox gene families provides insights of decapod evolution.</title>
        <authorList>
            <person name="Jeong J.-H."/>
            <person name="Song I."/>
            <person name="Kim S."/>
            <person name="Choi T."/>
            <person name="Kim D."/>
            <person name="Ryu S."/>
            <person name="Kim W."/>
        </authorList>
    </citation>
    <scope>NUCLEOTIDE SEQUENCE [LARGE SCALE GENOMIC DNA]</scope>
    <source>
        <tissue evidence="1">Muscle</tissue>
    </source>
</reference>
<protein>
    <submittedName>
        <fullName evidence="1">Uncharacterized protein</fullName>
    </submittedName>
</protein>
<comment type="caution">
    <text evidence="1">The sequence shown here is derived from an EMBL/GenBank/DDBJ whole genome shotgun (WGS) entry which is preliminary data.</text>
</comment>
<dbReference type="AlphaFoldDB" id="A0A5B7E863"/>
<keyword evidence="2" id="KW-1185">Reference proteome</keyword>
<sequence length="126" mass="14037">MNVETRHGTEGVTEDDTAHNVLATLIKNCSTFKILNGTSQTLSYVILGSLSFTTLLTHDTNERHLSSSNHICDPEVMCPDVISQRLKEHHCLHGRQGCCCLCHTPCNATHCSSLVENHRELRILQL</sequence>
<proteinExistence type="predicted"/>
<dbReference type="Proteomes" id="UP000324222">
    <property type="component" value="Unassembled WGS sequence"/>
</dbReference>
<evidence type="ECO:0000313" key="2">
    <source>
        <dbReference type="Proteomes" id="UP000324222"/>
    </source>
</evidence>
<accession>A0A5B7E863</accession>
<gene>
    <name evidence="1" type="ORF">E2C01_023431</name>
</gene>
<evidence type="ECO:0000313" key="1">
    <source>
        <dbReference type="EMBL" id="MPC30172.1"/>
    </source>
</evidence>
<name>A0A5B7E863_PORTR</name>
<organism evidence="1 2">
    <name type="scientific">Portunus trituberculatus</name>
    <name type="common">Swimming crab</name>
    <name type="synonym">Neptunus trituberculatus</name>
    <dbReference type="NCBI Taxonomy" id="210409"/>
    <lineage>
        <taxon>Eukaryota</taxon>
        <taxon>Metazoa</taxon>
        <taxon>Ecdysozoa</taxon>
        <taxon>Arthropoda</taxon>
        <taxon>Crustacea</taxon>
        <taxon>Multicrustacea</taxon>
        <taxon>Malacostraca</taxon>
        <taxon>Eumalacostraca</taxon>
        <taxon>Eucarida</taxon>
        <taxon>Decapoda</taxon>
        <taxon>Pleocyemata</taxon>
        <taxon>Brachyura</taxon>
        <taxon>Eubrachyura</taxon>
        <taxon>Portunoidea</taxon>
        <taxon>Portunidae</taxon>
        <taxon>Portuninae</taxon>
        <taxon>Portunus</taxon>
    </lineage>
</organism>